<reference evidence="2 3" key="1">
    <citation type="submission" date="2020-02" db="EMBL/GenBank/DDBJ databases">
        <authorList>
            <person name="Ferguson B K."/>
        </authorList>
    </citation>
    <scope>NUCLEOTIDE SEQUENCE [LARGE SCALE GENOMIC DNA]</scope>
</reference>
<dbReference type="EMBL" id="CADCXU010030427">
    <property type="protein sequence ID" value="CAB0016527.1"/>
    <property type="molecule type" value="Genomic_DNA"/>
</dbReference>
<keyword evidence="3" id="KW-1185">Reference proteome</keyword>
<dbReference type="Proteomes" id="UP000479000">
    <property type="component" value="Unassembled WGS sequence"/>
</dbReference>
<evidence type="ECO:0000256" key="1">
    <source>
        <dbReference type="SAM" id="MobiDB-lite"/>
    </source>
</evidence>
<name>A0A6H5HPP0_9HEMI</name>
<feature type="non-terminal residue" evidence="2">
    <location>
        <position position="155"/>
    </location>
</feature>
<feature type="compositionally biased region" description="Basic and acidic residues" evidence="1">
    <location>
        <begin position="1"/>
        <end position="10"/>
    </location>
</feature>
<protein>
    <submittedName>
        <fullName evidence="2">Uncharacterized protein</fullName>
    </submittedName>
</protein>
<feature type="region of interest" description="Disordered" evidence="1">
    <location>
        <begin position="1"/>
        <end position="21"/>
    </location>
</feature>
<dbReference type="AlphaFoldDB" id="A0A6H5HPP0"/>
<organism evidence="2 3">
    <name type="scientific">Nesidiocoris tenuis</name>
    <dbReference type="NCBI Taxonomy" id="355587"/>
    <lineage>
        <taxon>Eukaryota</taxon>
        <taxon>Metazoa</taxon>
        <taxon>Ecdysozoa</taxon>
        <taxon>Arthropoda</taxon>
        <taxon>Hexapoda</taxon>
        <taxon>Insecta</taxon>
        <taxon>Pterygota</taxon>
        <taxon>Neoptera</taxon>
        <taxon>Paraneoptera</taxon>
        <taxon>Hemiptera</taxon>
        <taxon>Heteroptera</taxon>
        <taxon>Panheteroptera</taxon>
        <taxon>Cimicomorpha</taxon>
        <taxon>Miridae</taxon>
        <taxon>Dicyphina</taxon>
        <taxon>Nesidiocoris</taxon>
    </lineage>
</organism>
<gene>
    <name evidence="2" type="ORF">NTEN_LOCUS20696</name>
</gene>
<evidence type="ECO:0000313" key="3">
    <source>
        <dbReference type="Proteomes" id="UP000479000"/>
    </source>
</evidence>
<sequence>MARLTKEPDLKSQGAHPDPSADLANVRLELGEQQEAAPVSLVETEDGAPELEHARRPQGTPEIESWRHMGSSCRNLAWSNGAVILRRLRYPKGSRRPRGDCLYRFHQGASQLVYIDGEVVSSPRKRRSPSALVGRNMSATALILAGDFRIGLNSI</sequence>
<evidence type="ECO:0000313" key="2">
    <source>
        <dbReference type="EMBL" id="CAB0016527.1"/>
    </source>
</evidence>
<feature type="region of interest" description="Disordered" evidence="1">
    <location>
        <begin position="34"/>
        <end position="65"/>
    </location>
</feature>
<proteinExistence type="predicted"/>
<accession>A0A6H5HPP0</accession>